<gene>
    <name evidence="9" type="ORF">HNQ55_000010</name>
</gene>
<dbReference type="AlphaFoldDB" id="A0A7X0NDX1"/>
<evidence type="ECO:0000256" key="5">
    <source>
        <dbReference type="ARBA" id="ARBA00022842"/>
    </source>
</evidence>
<name>A0A7X0NDX1_9GAMM</name>
<keyword evidence="6" id="KW-0342">GTP-binding</keyword>
<dbReference type="Proteomes" id="UP000537141">
    <property type="component" value="Unassembled WGS sequence"/>
</dbReference>
<feature type="domain" description="MobA-like NTP transferase" evidence="8">
    <location>
        <begin position="10"/>
        <end position="155"/>
    </location>
</feature>
<dbReference type="GO" id="GO:0061603">
    <property type="term" value="F:molybdenum cofactor guanylyltransferase activity"/>
    <property type="evidence" value="ECO:0007669"/>
    <property type="project" value="UniProtKB-EC"/>
</dbReference>
<evidence type="ECO:0000256" key="7">
    <source>
        <dbReference type="ARBA" id="ARBA00023150"/>
    </source>
</evidence>
<keyword evidence="5" id="KW-0460">Magnesium</keyword>
<keyword evidence="1" id="KW-0963">Cytoplasm</keyword>
<dbReference type="InterPro" id="IPR013482">
    <property type="entry name" value="Molybde_CF_guanTrfase"/>
</dbReference>
<dbReference type="GO" id="GO:0006777">
    <property type="term" value="P:Mo-molybdopterin cofactor biosynthetic process"/>
    <property type="evidence" value="ECO:0007669"/>
    <property type="project" value="UniProtKB-KW"/>
</dbReference>
<evidence type="ECO:0000256" key="6">
    <source>
        <dbReference type="ARBA" id="ARBA00023134"/>
    </source>
</evidence>
<protein>
    <submittedName>
        <fullName evidence="9">Molybdopterin-guanine dinucleotide biosynthesis protein A</fullName>
        <ecNumber evidence="9">2.7.7.77</ecNumber>
    </submittedName>
</protein>
<proteinExistence type="predicted"/>
<keyword evidence="3" id="KW-0479">Metal-binding</keyword>
<dbReference type="GO" id="GO:0005525">
    <property type="term" value="F:GTP binding"/>
    <property type="evidence" value="ECO:0007669"/>
    <property type="project" value="UniProtKB-KW"/>
</dbReference>
<evidence type="ECO:0000256" key="2">
    <source>
        <dbReference type="ARBA" id="ARBA00022679"/>
    </source>
</evidence>
<keyword evidence="7" id="KW-0501">Molybdenum cofactor biosynthesis</keyword>
<comment type="caution">
    <text evidence="9">The sequence shown here is derived from an EMBL/GenBank/DDBJ whole genome shotgun (WGS) entry which is preliminary data.</text>
</comment>
<dbReference type="RefSeq" id="WP_184420869.1">
    <property type="nucleotide sequence ID" value="NZ_AP027362.1"/>
</dbReference>
<reference evidence="9 10" key="1">
    <citation type="submission" date="2020-08" db="EMBL/GenBank/DDBJ databases">
        <title>Genomic Encyclopedia of Type Strains, Phase IV (KMG-IV): sequencing the most valuable type-strain genomes for metagenomic binning, comparative biology and taxonomic classification.</title>
        <authorList>
            <person name="Goeker M."/>
        </authorList>
    </citation>
    <scope>NUCLEOTIDE SEQUENCE [LARGE SCALE GENOMIC DNA]</scope>
    <source>
        <strain evidence="9 10">DSM 26287</strain>
    </source>
</reference>
<keyword evidence="9" id="KW-0548">Nucleotidyltransferase</keyword>
<keyword evidence="2 9" id="KW-0808">Transferase</keyword>
<accession>A0A7X0NDX1</accession>
<organism evidence="9 10">
    <name type="scientific">Thalassotalea piscium</name>
    <dbReference type="NCBI Taxonomy" id="1230533"/>
    <lineage>
        <taxon>Bacteria</taxon>
        <taxon>Pseudomonadati</taxon>
        <taxon>Pseudomonadota</taxon>
        <taxon>Gammaproteobacteria</taxon>
        <taxon>Alteromonadales</taxon>
        <taxon>Colwelliaceae</taxon>
        <taxon>Thalassotalea</taxon>
    </lineage>
</organism>
<evidence type="ECO:0000256" key="3">
    <source>
        <dbReference type="ARBA" id="ARBA00022723"/>
    </source>
</evidence>
<dbReference type="EMBL" id="JACHHU010000001">
    <property type="protein sequence ID" value="MBB6541536.1"/>
    <property type="molecule type" value="Genomic_DNA"/>
</dbReference>
<dbReference type="GO" id="GO:0046872">
    <property type="term" value="F:metal ion binding"/>
    <property type="evidence" value="ECO:0007669"/>
    <property type="project" value="UniProtKB-KW"/>
</dbReference>
<evidence type="ECO:0000259" key="8">
    <source>
        <dbReference type="Pfam" id="PF12804"/>
    </source>
</evidence>
<dbReference type="EC" id="2.7.7.77" evidence="9"/>
<dbReference type="Gene3D" id="3.90.550.10">
    <property type="entry name" value="Spore Coat Polysaccharide Biosynthesis Protein SpsA, Chain A"/>
    <property type="match status" value="1"/>
</dbReference>
<dbReference type="SUPFAM" id="SSF53448">
    <property type="entry name" value="Nucleotide-diphospho-sugar transferases"/>
    <property type="match status" value="1"/>
</dbReference>
<evidence type="ECO:0000313" key="10">
    <source>
        <dbReference type="Proteomes" id="UP000537141"/>
    </source>
</evidence>
<evidence type="ECO:0000313" key="9">
    <source>
        <dbReference type="EMBL" id="MBB6541536.1"/>
    </source>
</evidence>
<dbReference type="PANTHER" id="PTHR19136">
    <property type="entry name" value="MOLYBDENUM COFACTOR GUANYLYLTRANSFERASE"/>
    <property type="match status" value="1"/>
</dbReference>
<sequence length="190" mass="21391">MRRRKPKIYGVILAGGPSSLMGEDKALLRLGDETLLDRNTRLLESLGVKEVLVCRNEEGCLHDIYENAGPMAGIHSALMKTKSAKVANTLLVMPIDMPFLDKRIMEDLLSFGNAMRCAVTYSNYQLPLYLPNSAENREFAKVVALSKEDRSIKRYLNIINSTQVNSTELDKLLSMNDKKDWQRALLSLNT</sequence>
<dbReference type="InterPro" id="IPR025877">
    <property type="entry name" value="MobA-like_NTP_Trfase"/>
</dbReference>
<evidence type="ECO:0000256" key="4">
    <source>
        <dbReference type="ARBA" id="ARBA00022741"/>
    </source>
</evidence>
<dbReference type="CDD" id="cd02503">
    <property type="entry name" value="MobA"/>
    <property type="match status" value="1"/>
</dbReference>
<keyword evidence="10" id="KW-1185">Reference proteome</keyword>
<evidence type="ECO:0000256" key="1">
    <source>
        <dbReference type="ARBA" id="ARBA00022490"/>
    </source>
</evidence>
<keyword evidence="4" id="KW-0547">Nucleotide-binding</keyword>
<dbReference type="PANTHER" id="PTHR19136:SF81">
    <property type="entry name" value="MOLYBDENUM COFACTOR GUANYLYLTRANSFERASE"/>
    <property type="match status" value="1"/>
</dbReference>
<dbReference type="InterPro" id="IPR029044">
    <property type="entry name" value="Nucleotide-diphossugar_trans"/>
</dbReference>
<dbReference type="Pfam" id="PF12804">
    <property type="entry name" value="NTP_transf_3"/>
    <property type="match status" value="1"/>
</dbReference>